<dbReference type="AlphaFoldDB" id="B2JQZ5"/>
<dbReference type="EC" id="2.7.13.3" evidence="2"/>
<dbReference type="InterPro" id="IPR000595">
    <property type="entry name" value="cNMP-bd_dom"/>
</dbReference>
<keyword evidence="3" id="KW-0597">Phosphoprotein</keyword>
<dbReference type="InterPro" id="IPR005467">
    <property type="entry name" value="His_kinase_dom"/>
</dbReference>
<dbReference type="CDD" id="cd00038">
    <property type="entry name" value="CAP_ED"/>
    <property type="match status" value="1"/>
</dbReference>
<dbReference type="PRINTS" id="PR00344">
    <property type="entry name" value="BCTRLSENSOR"/>
</dbReference>
<dbReference type="RefSeq" id="WP_012403858.1">
    <property type="nucleotide sequence ID" value="NC_010623.1"/>
</dbReference>
<feature type="domain" description="Histidine kinase" evidence="5">
    <location>
        <begin position="294"/>
        <end position="464"/>
    </location>
</feature>
<dbReference type="PROSITE" id="PS50042">
    <property type="entry name" value="CNMP_BINDING_3"/>
    <property type="match status" value="1"/>
</dbReference>
<name>B2JQZ5_PARP8</name>
<dbReference type="PANTHER" id="PTHR43065">
    <property type="entry name" value="SENSOR HISTIDINE KINASE"/>
    <property type="match status" value="1"/>
</dbReference>
<dbReference type="CDD" id="cd00082">
    <property type="entry name" value="HisKA"/>
    <property type="match status" value="1"/>
</dbReference>
<dbReference type="InterPro" id="IPR003594">
    <property type="entry name" value="HATPase_dom"/>
</dbReference>
<dbReference type="InterPro" id="IPR036890">
    <property type="entry name" value="HATPase_C_sf"/>
</dbReference>
<feature type="domain" description="Cyclic nucleotide-binding" evidence="4">
    <location>
        <begin position="12"/>
        <end position="113"/>
    </location>
</feature>
<evidence type="ECO:0000256" key="3">
    <source>
        <dbReference type="ARBA" id="ARBA00022553"/>
    </source>
</evidence>
<dbReference type="SUPFAM" id="SSF51206">
    <property type="entry name" value="cAMP-binding domain-like"/>
    <property type="match status" value="1"/>
</dbReference>
<evidence type="ECO:0000259" key="4">
    <source>
        <dbReference type="PROSITE" id="PS50042"/>
    </source>
</evidence>
<proteinExistence type="predicted"/>
<comment type="catalytic activity">
    <reaction evidence="1">
        <text>ATP + protein L-histidine = ADP + protein N-phospho-L-histidine.</text>
        <dbReference type="EC" id="2.7.13.3"/>
    </reaction>
</comment>
<dbReference type="InterPro" id="IPR004358">
    <property type="entry name" value="Sig_transdc_His_kin-like_C"/>
</dbReference>
<accession>B2JQZ5</accession>
<dbReference type="SMART" id="SM00387">
    <property type="entry name" value="HATPase_c"/>
    <property type="match status" value="1"/>
</dbReference>
<dbReference type="PANTHER" id="PTHR43065:SF48">
    <property type="entry name" value="HISTIDINE KINASE"/>
    <property type="match status" value="1"/>
</dbReference>
<dbReference type="GO" id="GO:0000155">
    <property type="term" value="F:phosphorelay sensor kinase activity"/>
    <property type="evidence" value="ECO:0007669"/>
    <property type="project" value="InterPro"/>
</dbReference>
<protein>
    <recommendedName>
        <fullName evidence="2">histidine kinase</fullName>
        <ecNumber evidence="2">2.7.13.3</ecNumber>
    </recommendedName>
</protein>
<dbReference type="PROSITE" id="PS50109">
    <property type="entry name" value="HIS_KIN"/>
    <property type="match status" value="1"/>
</dbReference>
<dbReference type="Proteomes" id="UP000001192">
    <property type="component" value="Chromosome 2"/>
</dbReference>
<dbReference type="InterPro" id="IPR018490">
    <property type="entry name" value="cNMP-bd_dom_sf"/>
</dbReference>
<dbReference type="Pfam" id="PF02518">
    <property type="entry name" value="HATPase_c"/>
    <property type="match status" value="1"/>
</dbReference>
<reference evidence="7" key="1">
    <citation type="journal article" date="2014" name="Stand. Genomic Sci.">
        <title>Complete genome sequence of Burkholderia phymatum STM815(T), a broad host range and efficient nitrogen-fixing symbiont of Mimosa species.</title>
        <authorList>
            <person name="Moulin L."/>
            <person name="Klonowska A."/>
            <person name="Caroline B."/>
            <person name="Booth K."/>
            <person name="Vriezen J.A."/>
            <person name="Melkonian R."/>
            <person name="James E.K."/>
            <person name="Young J.P."/>
            <person name="Bena G."/>
            <person name="Hauser L."/>
            <person name="Land M."/>
            <person name="Kyrpides N."/>
            <person name="Bruce D."/>
            <person name="Chain P."/>
            <person name="Copeland A."/>
            <person name="Pitluck S."/>
            <person name="Woyke T."/>
            <person name="Lizotte-Waniewski M."/>
            <person name="Bristow J."/>
            <person name="Riley M."/>
        </authorList>
    </citation>
    <scope>NUCLEOTIDE SEQUENCE [LARGE SCALE GENOMIC DNA]</scope>
    <source>
        <strain evidence="7">DSM 17167 / CIP 108236 / LMG 21445 / STM815</strain>
    </source>
</reference>
<dbReference type="InterPro" id="IPR003661">
    <property type="entry name" value="HisK_dim/P_dom"/>
</dbReference>
<evidence type="ECO:0000313" key="7">
    <source>
        <dbReference type="Proteomes" id="UP000001192"/>
    </source>
</evidence>
<dbReference type="Gene3D" id="2.60.120.10">
    <property type="entry name" value="Jelly Rolls"/>
    <property type="match status" value="1"/>
</dbReference>
<dbReference type="OrthoDB" id="224978at2"/>
<dbReference type="STRING" id="391038.Bphy_4575"/>
<evidence type="ECO:0000259" key="5">
    <source>
        <dbReference type="PROSITE" id="PS50109"/>
    </source>
</evidence>
<dbReference type="SUPFAM" id="SSF55874">
    <property type="entry name" value="ATPase domain of HSP90 chaperone/DNA topoisomerase II/histidine kinase"/>
    <property type="match status" value="1"/>
</dbReference>
<dbReference type="EMBL" id="CP001044">
    <property type="protein sequence ID" value="ACC73686.1"/>
    <property type="molecule type" value="Genomic_DNA"/>
</dbReference>
<keyword evidence="7" id="KW-1185">Reference proteome</keyword>
<dbReference type="HOGENOM" id="CLU_000445_114_81_4"/>
<dbReference type="InterPro" id="IPR014710">
    <property type="entry name" value="RmlC-like_jellyroll"/>
</dbReference>
<dbReference type="Pfam" id="PF00027">
    <property type="entry name" value="cNMP_binding"/>
    <property type="match status" value="1"/>
</dbReference>
<dbReference type="Gene3D" id="1.10.287.130">
    <property type="match status" value="1"/>
</dbReference>
<sequence>MIELDRLREVSVFRDLTDDRLQWLRANIVEFCVNAGDVLLRQGELSTGLLILLDGELATTRREDGQDYVERFHAPDVFGTPCMVASIPFPATLTAIADSRLARLPEVAFRELFVTCSPFGRMAARVMTDWLTALETAGLNRAKLAALGKLAAGLAHELNNPAAALTRALDHMRGELAVLEESALALGGNAVPREAVTQLGALVSRHGPQAFMGAAGSLERSDAESRLGDWLAARRVAKPWLSAPVLVAHGIASDDLDQLANDLEAAQFDAAVNWVARVLDLRAMVDEAMQGALRISDIVAAMKSYSFMDQGPQQEIDIHDGIDDTLTVMTHEMKRGIHVTRDYDRSLPRLQVYGSELNQVWTRLIENAVEAMDGHGSITIRTRRDGHCAVVEFIDDGPGIPPGVVTHLFEPFFTSGHPPNVPKEGLGLGLHIAYRIVVNRHGGTIQAQSGTRGTTFRVSLPLLRDVAPPNDVSTH</sequence>
<dbReference type="eggNOG" id="COG3852">
    <property type="taxonomic scope" value="Bacteria"/>
</dbReference>
<organism evidence="6 7">
    <name type="scientific">Paraburkholderia phymatum (strain DSM 17167 / CIP 108236 / LMG 21445 / STM815)</name>
    <name type="common">Burkholderia phymatum</name>
    <dbReference type="NCBI Taxonomy" id="391038"/>
    <lineage>
        <taxon>Bacteria</taxon>
        <taxon>Pseudomonadati</taxon>
        <taxon>Pseudomonadota</taxon>
        <taxon>Betaproteobacteria</taxon>
        <taxon>Burkholderiales</taxon>
        <taxon>Burkholderiaceae</taxon>
        <taxon>Paraburkholderia</taxon>
    </lineage>
</organism>
<dbReference type="Gene3D" id="3.30.565.10">
    <property type="entry name" value="Histidine kinase-like ATPase, C-terminal domain"/>
    <property type="match status" value="1"/>
</dbReference>
<evidence type="ECO:0000256" key="2">
    <source>
        <dbReference type="ARBA" id="ARBA00012438"/>
    </source>
</evidence>
<dbReference type="KEGG" id="bph:Bphy_4575"/>
<evidence type="ECO:0000313" key="6">
    <source>
        <dbReference type="EMBL" id="ACC73686.1"/>
    </source>
</evidence>
<dbReference type="SMART" id="SM00100">
    <property type="entry name" value="cNMP"/>
    <property type="match status" value="1"/>
</dbReference>
<evidence type="ECO:0000256" key="1">
    <source>
        <dbReference type="ARBA" id="ARBA00000085"/>
    </source>
</evidence>
<gene>
    <name evidence="6" type="ordered locus">Bphy_4575</name>
</gene>